<dbReference type="Pfam" id="PF25438">
    <property type="entry name" value="DUF7896"/>
    <property type="match status" value="1"/>
</dbReference>
<sequence length="686" mass="75251">MLGNSNDSLLRNLEAERLAIWDTHPTEQARQHAWAQRKAQLVSYLVNDTSAPRTLHQELDGRTQALSDDAGGEPAGAPGLQNRDRQQPTTQQGLGAATMTRSKSTKSPPPQFYTGSSSHPVTGKRDFAQQLDMQHSASYTYGATSWPSTGAEPAQHHSDIRVYEPGAYVSKLATSSDPSANAAKRQKTEGYDARQLSFPPSLAYSTFLPTALTVSPSTSMSSQPSQKSLASSEAMSRTSSVTTSLTDAVDMMRVESSFSNCSDLPFPFEQQELDASFASGTTAKPTGRLQAADGFEDGSDHAQLLSNLSHGFVGQDLPFVESSSFAVGCGEGHAQAPGFSYDYAQNMQRTDSEQSTSSISSTSSTEPKTSESRRKHIENARQSIAPKHLPKKPTSTPAGDANLLKPEDAIRRKEAISRTPYVRPQHPKLYCTLCEEYPAGFRGEHELRRHYDRAHAETRRVWICVEPMTTSKEGWWPQKPLGICKQCKQQKHYNVYYNAAAHLRRAHFCPRKRGRKARGEERESRAGKAGGDWPPIEWLKANGWLKEIEISSAQYFASDKSGPSHLRTDGTEDGLCEDEMDSTPDSAISMQQATLAADTLGLQPFPLQSLTDFTYDYPTPSLDPTTCFTKTPFAPTPADPSLQAPPMAHTLSAPPALPSHSAFETGMMYDPNAFVVYPIDTQQFPQ</sequence>
<feature type="region of interest" description="Disordered" evidence="1">
    <location>
        <begin position="348"/>
        <end position="408"/>
    </location>
</feature>
<dbReference type="PANTHER" id="PTHR42031">
    <property type="entry name" value="KEY LIME PATHOGENICITY PROTEIN"/>
    <property type="match status" value="1"/>
</dbReference>
<evidence type="ECO:0000313" key="3">
    <source>
        <dbReference type="EMBL" id="TKA31730.1"/>
    </source>
</evidence>
<evidence type="ECO:0000313" key="4">
    <source>
        <dbReference type="Proteomes" id="UP000308549"/>
    </source>
</evidence>
<evidence type="ECO:0000256" key="1">
    <source>
        <dbReference type="SAM" id="MobiDB-lite"/>
    </source>
</evidence>
<dbReference type="OrthoDB" id="5377599at2759"/>
<dbReference type="AlphaFoldDB" id="A0A4U0U8V1"/>
<accession>A0A4U0U8V1</accession>
<proteinExistence type="predicted"/>
<dbReference type="InterPro" id="IPR057218">
    <property type="entry name" value="DUF7896"/>
</dbReference>
<feature type="compositionally biased region" description="Low complexity" evidence="1">
    <location>
        <begin position="214"/>
        <end position="232"/>
    </location>
</feature>
<dbReference type="PANTHER" id="PTHR42031:SF1">
    <property type="entry name" value="KEY LIME PATHOGENICITY PROTEIN"/>
    <property type="match status" value="1"/>
</dbReference>
<feature type="domain" description="DUF7896" evidence="2">
    <location>
        <begin position="459"/>
        <end position="548"/>
    </location>
</feature>
<feature type="compositionally biased region" description="Polar residues" evidence="1">
    <location>
        <begin position="233"/>
        <end position="242"/>
    </location>
</feature>
<feature type="compositionally biased region" description="Polar residues" evidence="1">
    <location>
        <begin position="87"/>
        <end position="106"/>
    </location>
</feature>
<reference evidence="3 4" key="1">
    <citation type="submission" date="2017-03" db="EMBL/GenBank/DDBJ databases">
        <title>Genomes of endolithic fungi from Antarctica.</title>
        <authorList>
            <person name="Coleine C."/>
            <person name="Masonjones S."/>
            <person name="Stajich J.E."/>
        </authorList>
    </citation>
    <scope>NUCLEOTIDE SEQUENCE [LARGE SCALE GENOMIC DNA]</scope>
    <source>
        <strain evidence="3 4">CCFEE 6315</strain>
    </source>
</reference>
<dbReference type="EMBL" id="NAJL01000007">
    <property type="protein sequence ID" value="TKA31730.1"/>
    <property type="molecule type" value="Genomic_DNA"/>
</dbReference>
<protein>
    <recommendedName>
        <fullName evidence="2">DUF7896 domain-containing protein</fullName>
    </recommendedName>
</protein>
<evidence type="ECO:0000259" key="2">
    <source>
        <dbReference type="Pfam" id="PF25438"/>
    </source>
</evidence>
<feature type="region of interest" description="Disordered" evidence="1">
    <location>
        <begin position="214"/>
        <end position="242"/>
    </location>
</feature>
<gene>
    <name evidence="3" type="ORF">B0A50_01808</name>
</gene>
<feature type="region of interest" description="Disordered" evidence="1">
    <location>
        <begin position="174"/>
        <end position="193"/>
    </location>
</feature>
<feature type="region of interest" description="Disordered" evidence="1">
    <location>
        <begin position="65"/>
        <end position="123"/>
    </location>
</feature>
<comment type="caution">
    <text evidence="3">The sequence shown here is derived from an EMBL/GenBank/DDBJ whole genome shotgun (WGS) entry which is preliminary data.</text>
</comment>
<feature type="compositionally biased region" description="Low complexity" evidence="1">
    <location>
        <begin position="353"/>
        <end position="367"/>
    </location>
</feature>
<dbReference type="Proteomes" id="UP000308549">
    <property type="component" value="Unassembled WGS sequence"/>
</dbReference>
<organism evidence="3 4">
    <name type="scientific">Salinomyces thailandicus</name>
    <dbReference type="NCBI Taxonomy" id="706561"/>
    <lineage>
        <taxon>Eukaryota</taxon>
        <taxon>Fungi</taxon>
        <taxon>Dikarya</taxon>
        <taxon>Ascomycota</taxon>
        <taxon>Pezizomycotina</taxon>
        <taxon>Dothideomycetes</taxon>
        <taxon>Dothideomycetidae</taxon>
        <taxon>Mycosphaerellales</taxon>
        <taxon>Teratosphaeriaceae</taxon>
        <taxon>Salinomyces</taxon>
    </lineage>
</organism>
<name>A0A4U0U8V1_9PEZI</name>
<keyword evidence="4" id="KW-1185">Reference proteome</keyword>